<organism evidence="1 2">
    <name type="scientific">Streptococcus pyogenes</name>
    <dbReference type="NCBI Taxonomy" id="1314"/>
    <lineage>
        <taxon>Bacteria</taxon>
        <taxon>Bacillati</taxon>
        <taxon>Bacillota</taxon>
        <taxon>Bacilli</taxon>
        <taxon>Lactobacillales</taxon>
        <taxon>Streptococcaceae</taxon>
        <taxon>Streptococcus</taxon>
    </lineage>
</organism>
<dbReference type="Proteomes" id="UP000353394">
    <property type="component" value="Unassembled WGS sequence"/>
</dbReference>
<evidence type="ECO:0000313" key="1">
    <source>
        <dbReference type="EMBL" id="VHD18528.1"/>
    </source>
</evidence>
<name>A0A6C2VVP5_STRPY</name>
<dbReference type="AlphaFoldDB" id="A0A6C2VVP5"/>
<protein>
    <submittedName>
        <fullName evidence="1">Phage membrane protein</fullName>
    </submittedName>
</protein>
<evidence type="ECO:0000313" key="2">
    <source>
        <dbReference type="Proteomes" id="UP000353394"/>
    </source>
</evidence>
<accession>A0A6C2VVP5</accession>
<sequence>MRAITRLALVIAIAILYVPLSVVALIFYPFLDKEDDRW</sequence>
<dbReference type="EMBL" id="CAAIJW010000015">
    <property type="protein sequence ID" value="VHD18528.1"/>
    <property type="molecule type" value="Genomic_DNA"/>
</dbReference>
<gene>
    <name evidence="1" type="ORF">SAMEA1711581_01663</name>
</gene>
<reference evidence="1 2" key="1">
    <citation type="submission" date="2019-04" db="EMBL/GenBank/DDBJ databases">
        <authorList>
            <consortium name="Pathogen Informatics"/>
        </authorList>
    </citation>
    <scope>NUCLEOTIDE SEQUENCE [LARGE SCALE GENOMIC DNA]</scope>
    <source>
        <strain evidence="1 2">K36395</strain>
    </source>
</reference>
<comment type="caution">
    <text evidence="1">The sequence shown here is derived from an EMBL/GenBank/DDBJ whole genome shotgun (WGS) entry which is preliminary data.</text>
</comment>
<proteinExistence type="predicted"/>